<comment type="subcellular location">
    <subcellularLocation>
        <location evidence="10">Cell membrane</location>
        <topology evidence="10">Multi-pass membrane protein</topology>
    </subcellularLocation>
    <subcellularLocation>
        <location evidence="10">Bacterial flagellum basal body</location>
    </subcellularLocation>
</comment>
<dbReference type="GO" id="GO:0009425">
    <property type="term" value="C:bacterial-type flagellum basal body"/>
    <property type="evidence" value="ECO:0007669"/>
    <property type="project" value="UniProtKB-SubCell"/>
</dbReference>
<keyword evidence="7 10" id="KW-0472">Membrane</keyword>
<feature type="transmembrane region" description="Helical" evidence="10">
    <location>
        <begin position="211"/>
        <end position="231"/>
    </location>
</feature>
<keyword evidence="11" id="KW-0966">Cell projection</keyword>
<comment type="caution">
    <text evidence="11">The sequence shown here is derived from an EMBL/GenBank/DDBJ whole genome shotgun (WGS) entry which is preliminary data.</text>
</comment>
<evidence type="ECO:0000313" key="11">
    <source>
        <dbReference type="EMBL" id="KDE39593.1"/>
    </source>
</evidence>
<dbReference type="InterPro" id="IPR002010">
    <property type="entry name" value="T3SS_IM_R"/>
</dbReference>
<dbReference type="PATRIC" id="fig|267850.7.peg.1840"/>
<dbReference type="RefSeq" id="WP_036546933.1">
    <property type="nucleotide sequence ID" value="NZ_JBKBNO010000011.1"/>
</dbReference>
<dbReference type="GO" id="GO:0006605">
    <property type="term" value="P:protein targeting"/>
    <property type="evidence" value="ECO:0007669"/>
    <property type="project" value="UniProtKB-UniRule"/>
</dbReference>
<protein>
    <recommendedName>
        <fullName evidence="3 9">Flagellar biosynthetic protein FliR</fullName>
    </recommendedName>
</protein>
<dbReference type="Proteomes" id="UP000027318">
    <property type="component" value="Unassembled WGS sequence"/>
</dbReference>
<keyword evidence="4 10" id="KW-1003">Cell membrane</keyword>
<feature type="transmembrane region" description="Helical" evidence="10">
    <location>
        <begin position="39"/>
        <end position="57"/>
    </location>
</feature>
<proteinExistence type="inferred from homology"/>
<dbReference type="NCBIfam" id="TIGR01400">
    <property type="entry name" value="fliR"/>
    <property type="match status" value="1"/>
</dbReference>
<reference evidence="11 12" key="1">
    <citation type="journal article" date="2005" name="Int. J. Syst. Evol. Microbiol.">
        <title>Nitrincola lacisaponensis gen. nov., sp. nov., a novel alkaliphilic bacterium isolated from an alkaline, saline lake.</title>
        <authorList>
            <person name="Dimitriu P.A."/>
            <person name="Shukla S.K."/>
            <person name="Conradt J."/>
            <person name="Marquez M.C."/>
            <person name="Ventosa A."/>
            <person name="Maglia A."/>
            <person name="Peyton B.M."/>
            <person name="Pinkart H.C."/>
            <person name="Mormile M.R."/>
        </authorList>
    </citation>
    <scope>NUCLEOTIDE SEQUENCE [LARGE SCALE GENOMIC DNA]</scope>
    <source>
        <strain evidence="11 12">4CA</strain>
    </source>
</reference>
<keyword evidence="11" id="KW-0282">Flagellum</keyword>
<organism evidence="11 12">
    <name type="scientific">Nitrincola lacisaponensis</name>
    <dbReference type="NCBI Taxonomy" id="267850"/>
    <lineage>
        <taxon>Bacteria</taxon>
        <taxon>Pseudomonadati</taxon>
        <taxon>Pseudomonadota</taxon>
        <taxon>Gammaproteobacteria</taxon>
        <taxon>Oceanospirillales</taxon>
        <taxon>Oceanospirillaceae</taxon>
        <taxon>Nitrincola</taxon>
    </lineage>
</organism>
<dbReference type="Pfam" id="PF01311">
    <property type="entry name" value="Bac_export_1"/>
    <property type="match status" value="1"/>
</dbReference>
<keyword evidence="5 10" id="KW-0812">Transmembrane</keyword>
<dbReference type="PANTHER" id="PTHR30065:SF8">
    <property type="entry name" value="FLAGELLAR BIOSYNTHETIC PROTEIN FLIR"/>
    <property type="match status" value="1"/>
</dbReference>
<evidence type="ECO:0000313" key="12">
    <source>
        <dbReference type="Proteomes" id="UP000027318"/>
    </source>
</evidence>
<comment type="function">
    <text evidence="1 10">Role in flagellar biosynthesis.</text>
</comment>
<evidence type="ECO:0000256" key="4">
    <source>
        <dbReference type="ARBA" id="ARBA00022475"/>
    </source>
</evidence>
<name>A0A063XZR8_9GAMM</name>
<evidence type="ECO:0000256" key="5">
    <source>
        <dbReference type="ARBA" id="ARBA00022692"/>
    </source>
</evidence>
<gene>
    <name evidence="11" type="ORF">ADINL_1871</name>
</gene>
<dbReference type="GO" id="GO:0044780">
    <property type="term" value="P:bacterial-type flagellum assembly"/>
    <property type="evidence" value="ECO:0007669"/>
    <property type="project" value="UniProtKB-UniRule"/>
</dbReference>
<accession>A0A063XZR8</accession>
<evidence type="ECO:0000256" key="7">
    <source>
        <dbReference type="ARBA" id="ARBA00023136"/>
    </source>
</evidence>
<feature type="transmembrane region" description="Helical" evidence="10">
    <location>
        <begin position="150"/>
        <end position="170"/>
    </location>
</feature>
<feature type="transmembrane region" description="Helical" evidence="10">
    <location>
        <begin position="119"/>
        <end position="138"/>
    </location>
</feature>
<dbReference type="PRINTS" id="PR00953">
    <property type="entry name" value="TYPE3IMRPROT"/>
</dbReference>
<feature type="transmembrane region" description="Helical" evidence="10">
    <location>
        <begin position="69"/>
        <end position="88"/>
    </location>
</feature>
<dbReference type="PANTHER" id="PTHR30065">
    <property type="entry name" value="FLAGELLAR BIOSYNTHETIC PROTEIN FLIR"/>
    <property type="match status" value="1"/>
</dbReference>
<feature type="transmembrane region" description="Helical" evidence="10">
    <location>
        <begin position="176"/>
        <end position="199"/>
    </location>
</feature>
<evidence type="ECO:0000256" key="1">
    <source>
        <dbReference type="ARBA" id="ARBA00002578"/>
    </source>
</evidence>
<evidence type="ECO:0000256" key="10">
    <source>
        <dbReference type="RuleBase" id="RU362071"/>
    </source>
</evidence>
<sequence>MFVSLADLEYWVGAFLLPFFRIGAFFMAVPIIGTQMVPMRVRLSLALAFTLLLLPVLPEMPVFEGLSLSTWLVILNQIMIGTLLGFALQFLFQSFIAGAQMIAMQSGLGFASMTDPSTGVQIVVVAQFYSMMAMLLFLAMNGHLVMMEILAQSFHVLPIGMIGLGTDVFIRVVLSVSWLFSAALLMALPAITALLIINLSFGIMTKAAPQLNIFAIGFPFTMLMGLIMHWINLPIFYDHYVRMSHYVLGFVEGLLPPLSG</sequence>
<dbReference type="InterPro" id="IPR006303">
    <property type="entry name" value="FliR"/>
</dbReference>
<keyword evidence="6 10" id="KW-1133">Transmembrane helix</keyword>
<feature type="transmembrane region" description="Helical" evidence="10">
    <location>
        <begin position="12"/>
        <end position="32"/>
    </location>
</feature>
<dbReference type="STRING" id="267850.ADINL_1871"/>
<evidence type="ECO:0000256" key="8">
    <source>
        <dbReference type="ARBA" id="ARBA00023143"/>
    </source>
</evidence>
<keyword evidence="8 10" id="KW-0975">Bacterial flagellum</keyword>
<evidence type="ECO:0000256" key="2">
    <source>
        <dbReference type="ARBA" id="ARBA00009772"/>
    </source>
</evidence>
<comment type="similarity">
    <text evidence="2 10">Belongs to the FliR/MopE/SpaR family.</text>
</comment>
<keyword evidence="12" id="KW-1185">Reference proteome</keyword>
<evidence type="ECO:0000256" key="9">
    <source>
        <dbReference type="NCBIfam" id="TIGR01400"/>
    </source>
</evidence>
<evidence type="ECO:0000256" key="6">
    <source>
        <dbReference type="ARBA" id="ARBA00022989"/>
    </source>
</evidence>
<keyword evidence="11" id="KW-0969">Cilium</keyword>
<dbReference type="OrthoDB" id="9797790at2"/>
<dbReference type="GO" id="GO:0005886">
    <property type="term" value="C:plasma membrane"/>
    <property type="evidence" value="ECO:0007669"/>
    <property type="project" value="UniProtKB-SubCell"/>
</dbReference>
<dbReference type="EMBL" id="JMSZ01000028">
    <property type="protein sequence ID" value="KDE39593.1"/>
    <property type="molecule type" value="Genomic_DNA"/>
</dbReference>
<evidence type="ECO:0000256" key="3">
    <source>
        <dbReference type="ARBA" id="ARBA00021717"/>
    </source>
</evidence>
<dbReference type="AlphaFoldDB" id="A0A063XZR8"/>